<accession>A0ABV6NC28</accession>
<evidence type="ECO:0000256" key="1">
    <source>
        <dbReference type="ARBA" id="ARBA00005254"/>
    </source>
</evidence>
<name>A0ABV6NC28_9BACI</name>
<keyword evidence="5" id="KW-1185">Reference proteome</keyword>
<dbReference type="InterPro" id="IPR029045">
    <property type="entry name" value="ClpP/crotonase-like_dom_sf"/>
</dbReference>
<dbReference type="Pfam" id="PF00378">
    <property type="entry name" value="ECH_1"/>
    <property type="match status" value="1"/>
</dbReference>
<dbReference type="PROSITE" id="PS00166">
    <property type="entry name" value="ENOYL_COA_HYDRATASE"/>
    <property type="match status" value="1"/>
</dbReference>
<dbReference type="Proteomes" id="UP001589833">
    <property type="component" value="Unassembled WGS sequence"/>
</dbReference>
<dbReference type="EMBL" id="JBHLTR010000004">
    <property type="protein sequence ID" value="MFC0558346.1"/>
    <property type="molecule type" value="Genomic_DNA"/>
</dbReference>
<reference evidence="4 5" key="1">
    <citation type="submission" date="2024-09" db="EMBL/GenBank/DDBJ databases">
        <authorList>
            <person name="Sun Q."/>
            <person name="Mori K."/>
        </authorList>
    </citation>
    <scope>NUCLEOTIDE SEQUENCE [LARGE SCALE GENOMIC DNA]</scope>
    <source>
        <strain evidence="4 5">NCAIM B.02301</strain>
    </source>
</reference>
<dbReference type="InterPro" id="IPR014748">
    <property type="entry name" value="Enoyl-CoA_hydra_C"/>
</dbReference>
<proteinExistence type="inferred from homology"/>
<organism evidence="4 5">
    <name type="scientific">Halalkalibacter alkalisediminis</name>
    <dbReference type="NCBI Taxonomy" id="935616"/>
    <lineage>
        <taxon>Bacteria</taxon>
        <taxon>Bacillati</taxon>
        <taxon>Bacillota</taxon>
        <taxon>Bacilli</taxon>
        <taxon>Bacillales</taxon>
        <taxon>Bacillaceae</taxon>
        <taxon>Halalkalibacter</taxon>
    </lineage>
</organism>
<dbReference type="PANTHER" id="PTHR11941:SF54">
    <property type="entry name" value="ENOYL-COA HYDRATASE, MITOCHONDRIAL"/>
    <property type="match status" value="1"/>
</dbReference>
<protein>
    <submittedName>
        <fullName evidence="4">Enoyl-CoA hydratase/isomerase family protein</fullName>
    </submittedName>
</protein>
<gene>
    <name evidence="4" type="ORF">ACFFH4_04705</name>
</gene>
<comment type="similarity">
    <text evidence="1 3">Belongs to the enoyl-CoA hydratase/isomerase family.</text>
</comment>
<evidence type="ECO:0000256" key="3">
    <source>
        <dbReference type="RuleBase" id="RU003707"/>
    </source>
</evidence>
<dbReference type="Gene3D" id="3.90.226.10">
    <property type="entry name" value="2-enoyl-CoA Hydratase, Chain A, domain 1"/>
    <property type="match status" value="1"/>
</dbReference>
<dbReference type="Gene3D" id="1.10.12.10">
    <property type="entry name" value="Lyase 2-enoyl-coa Hydratase, Chain A, domain 2"/>
    <property type="match status" value="1"/>
</dbReference>
<keyword evidence="2" id="KW-0456">Lyase</keyword>
<sequence>METVEYILDENHVATVYLNRPPYNPLNTQLYQELANLFEELEKDPLVRAIIITGKGDRAFAAGADINEMMNLNGAEMLEMSRVSRAAYDKVEAINKPVIAAVNGLALGGGCELALACDFRICSSNTKFGLPEINLGIIPGGGGTQRLPRLIGHSKAKELLYFGEMIDSERAVEVGLVNKSVELEDLLTEATNWAEKLAGKPSIAMQMLKKSINQGTSVDLKSGLDLEAACFGNAFASEDRKEGMQSFVDKRKPQFTGR</sequence>
<dbReference type="InterPro" id="IPR001753">
    <property type="entry name" value="Enoyl-CoA_hydra/iso"/>
</dbReference>
<dbReference type="RefSeq" id="WP_273840977.1">
    <property type="nucleotide sequence ID" value="NZ_JAQQWT010000003.1"/>
</dbReference>
<dbReference type="PANTHER" id="PTHR11941">
    <property type="entry name" value="ENOYL-COA HYDRATASE-RELATED"/>
    <property type="match status" value="1"/>
</dbReference>
<dbReference type="SUPFAM" id="SSF52096">
    <property type="entry name" value="ClpP/crotonase"/>
    <property type="match status" value="1"/>
</dbReference>
<evidence type="ECO:0000313" key="4">
    <source>
        <dbReference type="EMBL" id="MFC0558346.1"/>
    </source>
</evidence>
<comment type="caution">
    <text evidence="4">The sequence shown here is derived from an EMBL/GenBank/DDBJ whole genome shotgun (WGS) entry which is preliminary data.</text>
</comment>
<evidence type="ECO:0000256" key="2">
    <source>
        <dbReference type="ARBA" id="ARBA00023239"/>
    </source>
</evidence>
<dbReference type="CDD" id="cd06558">
    <property type="entry name" value="crotonase-like"/>
    <property type="match status" value="1"/>
</dbReference>
<dbReference type="InterPro" id="IPR018376">
    <property type="entry name" value="Enoyl-CoA_hyd/isom_CS"/>
</dbReference>
<evidence type="ECO:0000313" key="5">
    <source>
        <dbReference type="Proteomes" id="UP001589833"/>
    </source>
</evidence>